<protein>
    <submittedName>
        <fullName evidence="2">Uncharacterized protein</fullName>
    </submittedName>
</protein>
<dbReference type="Proteomes" id="UP001151760">
    <property type="component" value="Unassembled WGS sequence"/>
</dbReference>
<name>A0ABQ5J2N7_9ASTR</name>
<feature type="region of interest" description="Disordered" evidence="1">
    <location>
        <begin position="88"/>
        <end position="128"/>
    </location>
</feature>
<evidence type="ECO:0000313" key="2">
    <source>
        <dbReference type="EMBL" id="GJU05833.1"/>
    </source>
</evidence>
<reference evidence="2" key="2">
    <citation type="submission" date="2022-01" db="EMBL/GenBank/DDBJ databases">
        <authorList>
            <person name="Yamashiro T."/>
            <person name="Shiraishi A."/>
            <person name="Satake H."/>
            <person name="Nakayama K."/>
        </authorList>
    </citation>
    <scope>NUCLEOTIDE SEQUENCE</scope>
</reference>
<dbReference type="EMBL" id="BQNB010021382">
    <property type="protein sequence ID" value="GJU05833.1"/>
    <property type="molecule type" value="Genomic_DNA"/>
</dbReference>
<accession>A0ABQ5J2N7</accession>
<comment type="caution">
    <text evidence="2">The sequence shown here is derived from an EMBL/GenBank/DDBJ whole genome shotgun (WGS) entry which is preliminary data.</text>
</comment>
<organism evidence="2 3">
    <name type="scientific">Tanacetum coccineum</name>
    <dbReference type="NCBI Taxonomy" id="301880"/>
    <lineage>
        <taxon>Eukaryota</taxon>
        <taxon>Viridiplantae</taxon>
        <taxon>Streptophyta</taxon>
        <taxon>Embryophyta</taxon>
        <taxon>Tracheophyta</taxon>
        <taxon>Spermatophyta</taxon>
        <taxon>Magnoliopsida</taxon>
        <taxon>eudicotyledons</taxon>
        <taxon>Gunneridae</taxon>
        <taxon>Pentapetalae</taxon>
        <taxon>asterids</taxon>
        <taxon>campanulids</taxon>
        <taxon>Asterales</taxon>
        <taxon>Asteraceae</taxon>
        <taxon>Asteroideae</taxon>
        <taxon>Anthemideae</taxon>
        <taxon>Anthemidinae</taxon>
        <taxon>Tanacetum</taxon>
    </lineage>
</organism>
<proteinExistence type="predicted"/>
<keyword evidence="3" id="KW-1185">Reference proteome</keyword>
<gene>
    <name evidence="2" type="ORF">Tco_1122263</name>
</gene>
<evidence type="ECO:0000256" key="1">
    <source>
        <dbReference type="SAM" id="MobiDB-lite"/>
    </source>
</evidence>
<sequence length="128" mass="14199">MNINIMQLFKRAIHLICCGSGRYSILEITFSTLVKCANVVWDSSLKGDTGGIIDQYQNEVNDIRAERIAKSANPLALLAAAQPYSDNYYQAPKPQRSTVNCHIPQDPSASTLRDKVAKRSPRPVYSSI</sequence>
<evidence type="ECO:0000313" key="3">
    <source>
        <dbReference type="Proteomes" id="UP001151760"/>
    </source>
</evidence>
<reference evidence="2" key="1">
    <citation type="journal article" date="2022" name="Int. J. Mol. Sci.">
        <title>Draft Genome of Tanacetum Coccineum: Genomic Comparison of Closely Related Tanacetum-Family Plants.</title>
        <authorList>
            <person name="Yamashiro T."/>
            <person name="Shiraishi A."/>
            <person name="Nakayama K."/>
            <person name="Satake H."/>
        </authorList>
    </citation>
    <scope>NUCLEOTIDE SEQUENCE</scope>
</reference>